<evidence type="ECO:0000313" key="3">
    <source>
        <dbReference type="Proteomes" id="UP000184212"/>
    </source>
</evidence>
<dbReference type="EMBL" id="FQWQ01000006">
    <property type="protein sequence ID" value="SHI00694.1"/>
    <property type="molecule type" value="Genomic_DNA"/>
</dbReference>
<organism evidence="2 3">
    <name type="scientific">Chryseolinea serpens</name>
    <dbReference type="NCBI Taxonomy" id="947013"/>
    <lineage>
        <taxon>Bacteria</taxon>
        <taxon>Pseudomonadati</taxon>
        <taxon>Bacteroidota</taxon>
        <taxon>Cytophagia</taxon>
        <taxon>Cytophagales</taxon>
        <taxon>Fulvivirgaceae</taxon>
        <taxon>Chryseolinea</taxon>
    </lineage>
</organism>
<reference evidence="2 3" key="1">
    <citation type="submission" date="2016-11" db="EMBL/GenBank/DDBJ databases">
        <authorList>
            <person name="Jaros S."/>
            <person name="Januszkiewicz K."/>
            <person name="Wedrychowicz H."/>
        </authorList>
    </citation>
    <scope>NUCLEOTIDE SEQUENCE [LARGE SCALE GENOMIC DNA]</scope>
    <source>
        <strain evidence="2 3">DSM 24574</strain>
    </source>
</reference>
<proteinExistence type="predicted"/>
<evidence type="ECO:0000313" key="2">
    <source>
        <dbReference type="EMBL" id="SHI00694.1"/>
    </source>
</evidence>
<sequence length="142" mass="16173">MKFRIALPTVLFFTVLITSTATAQFKRSYAPMPMRVPMPTDVSSTKTKISGKWFIPGLTGDRDRVVYKPAVPSMITPASLPVSESYWIGSVTSQSYNQGKIGRYYYWDMQGNLRESYLFLDIAGKNKRGLKLVFPRRHGFTF</sequence>
<dbReference type="RefSeq" id="WP_073143257.1">
    <property type="nucleotide sequence ID" value="NZ_FQWQ01000006.1"/>
</dbReference>
<keyword evidence="3" id="KW-1185">Reference proteome</keyword>
<name>A0A1M5XMD7_9BACT</name>
<evidence type="ECO:0000256" key="1">
    <source>
        <dbReference type="SAM" id="SignalP"/>
    </source>
</evidence>
<keyword evidence="1" id="KW-0732">Signal</keyword>
<dbReference type="AlphaFoldDB" id="A0A1M5XMD7"/>
<protein>
    <submittedName>
        <fullName evidence="2">Uncharacterized protein</fullName>
    </submittedName>
</protein>
<accession>A0A1M5XMD7</accession>
<feature type="signal peptide" evidence="1">
    <location>
        <begin position="1"/>
        <end position="23"/>
    </location>
</feature>
<dbReference type="Proteomes" id="UP000184212">
    <property type="component" value="Unassembled WGS sequence"/>
</dbReference>
<feature type="chain" id="PRO_5012500129" evidence="1">
    <location>
        <begin position="24"/>
        <end position="142"/>
    </location>
</feature>
<dbReference type="OrthoDB" id="9825166at2"/>
<gene>
    <name evidence="2" type="ORF">SAMN04488109_6714</name>
</gene>